<comment type="similarity">
    <text evidence="1">Belongs to the tRNA pseudouridine synthase TruA family.</text>
</comment>
<dbReference type="CDD" id="cd02570">
    <property type="entry name" value="PseudoU_synth_EcTruA"/>
    <property type="match status" value="1"/>
</dbReference>
<dbReference type="InterPro" id="IPR001406">
    <property type="entry name" value="PsdUridine_synth_TruA"/>
</dbReference>
<organism evidence="5">
    <name type="scientific">hydrothermal vent metagenome</name>
    <dbReference type="NCBI Taxonomy" id="652676"/>
    <lineage>
        <taxon>unclassified sequences</taxon>
        <taxon>metagenomes</taxon>
        <taxon>ecological metagenomes</taxon>
    </lineage>
</organism>
<evidence type="ECO:0000256" key="3">
    <source>
        <dbReference type="ARBA" id="ARBA00023235"/>
    </source>
</evidence>
<dbReference type="InterPro" id="IPR020095">
    <property type="entry name" value="PsdUridine_synth_TruA_C"/>
</dbReference>
<keyword evidence="3 5" id="KW-0413">Isomerase</keyword>
<dbReference type="PIRSF" id="PIRSF001430">
    <property type="entry name" value="tRNA_psdUrid_synth"/>
    <property type="match status" value="1"/>
</dbReference>
<dbReference type="NCBIfam" id="TIGR00071">
    <property type="entry name" value="hisT_truA"/>
    <property type="match status" value="1"/>
</dbReference>
<dbReference type="EMBL" id="UOFQ01000017">
    <property type="protein sequence ID" value="VAW85100.1"/>
    <property type="molecule type" value="Genomic_DNA"/>
</dbReference>
<evidence type="ECO:0000256" key="2">
    <source>
        <dbReference type="ARBA" id="ARBA00022694"/>
    </source>
</evidence>
<dbReference type="PANTHER" id="PTHR11142:SF0">
    <property type="entry name" value="TRNA PSEUDOURIDINE SYNTHASE-LIKE 1"/>
    <property type="match status" value="1"/>
</dbReference>
<evidence type="ECO:0000256" key="1">
    <source>
        <dbReference type="ARBA" id="ARBA00009375"/>
    </source>
</evidence>
<dbReference type="InterPro" id="IPR020097">
    <property type="entry name" value="PsdUridine_synth_TruA_a/b_dom"/>
</dbReference>
<name>A0A3B0Z7Y1_9ZZZZ</name>
<protein>
    <submittedName>
        <fullName evidence="5">tRNA pseudouridine(38-40) synthase</fullName>
        <ecNumber evidence="5">5.4.99.12</ecNumber>
    </submittedName>
</protein>
<accession>A0A3B0Z7Y1</accession>
<feature type="domain" description="Pseudouridine synthase I TruA alpha/beta" evidence="4">
    <location>
        <begin position="8"/>
        <end position="104"/>
    </location>
</feature>
<dbReference type="EC" id="5.4.99.12" evidence="5"/>
<reference evidence="5" key="1">
    <citation type="submission" date="2018-06" db="EMBL/GenBank/DDBJ databases">
        <authorList>
            <person name="Zhirakovskaya E."/>
        </authorList>
    </citation>
    <scope>NUCLEOTIDE SEQUENCE</scope>
</reference>
<dbReference type="GO" id="GO:0031119">
    <property type="term" value="P:tRNA pseudouridine synthesis"/>
    <property type="evidence" value="ECO:0007669"/>
    <property type="project" value="TreeGrafter"/>
</dbReference>
<dbReference type="Gene3D" id="3.30.70.580">
    <property type="entry name" value="Pseudouridine synthase I, catalytic domain, N-terminal subdomain"/>
    <property type="match status" value="1"/>
</dbReference>
<evidence type="ECO:0000313" key="5">
    <source>
        <dbReference type="EMBL" id="VAW85100.1"/>
    </source>
</evidence>
<dbReference type="PANTHER" id="PTHR11142">
    <property type="entry name" value="PSEUDOURIDYLATE SYNTHASE"/>
    <property type="match status" value="1"/>
</dbReference>
<feature type="domain" description="Pseudouridine synthase I TruA alpha/beta" evidence="4">
    <location>
        <begin position="144"/>
        <end position="254"/>
    </location>
</feature>
<dbReference type="Pfam" id="PF01416">
    <property type="entry name" value="PseudoU_synth_1"/>
    <property type="match status" value="2"/>
</dbReference>
<gene>
    <name evidence="5" type="ORF">MNBD_GAMMA17-33</name>
</gene>
<proteinExistence type="inferred from homology"/>
<dbReference type="FunFam" id="3.30.70.580:FF:000001">
    <property type="entry name" value="tRNA pseudouridine synthase A"/>
    <property type="match status" value="1"/>
</dbReference>
<sequence>MRIALGVEYDGANFNGWQVQAQGQGRTVQGCVEQALAKVANHDVRVFCAGRTDTGVHATGQTIHFDSDAVRKDRGWVHGANAHLPDDVAITWAKPVSDAFHARFSAQRRRYRYVIYTRRVRPTFLARRVTWEYRALDIERMQLAANHLLGEHDFSSFRAYGCQAKSPVRTVHELTIHKSIRSRAGENGEFIMLDIEANAFLHHMVRNIVGVLTAIGADEKPLDWAREVLEYRERKLGGVTAPPHGLYLVGVEYPEEFGIPYLSPPQMVW</sequence>
<dbReference type="SUPFAM" id="SSF55120">
    <property type="entry name" value="Pseudouridine synthase"/>
    <property type="match status" value="1"/>
</dbReference>
<dbReference type="AlphaFoldDB" id="A0A3B0Z7Y1"/>
<dbReference type="GO" id="GO:0160147">
    <property type="term" value="F:tRNA pseudouridine(38-40) synthase activity"/>
    <property type="evidence" value="ECO:0007669"/>
    <property type="project" value="UniProtKB-EC"/>
</dbReference>
<dbReference type="InterPro" id="IPR020103">
    <property type="entry name" value="PsdUridine_synth_cat_dom_sf"/>
</dbReference>
<keyword evidence="2" id="KW-0819">tRNA processing</keyword>
<evidence type="ECO:0000259" key="4">
    <source>
        <dbReference type="Pfam" id="PF01416"/>
    </source>
</evidence>
<dbReference type="HAMAP" id="MF_00171">
    <property type="entry name" value="TruA"/>
    <property type="match status" value="1"/>
</dbReference>
<dbReference type="InterPro" id="IPR020094">
    <property type="entry name" value="TruA/RsuA/RluB/E/F_N"/>
</dbReference>
<dbReference type="Gene3D" id="3.30.70.660">
    <property type="entry name" value="Pseudouridine synthase I, catalytic domain, C-terminal subdomain"/>
    <property type="match status" value="1"/>
</dbReference>
<dbReference type="GO" id="GO:0003723">
    <property type="term" value="F:RNA binding"/>
    <property type="evidence" value="ECO:0007669"/>
    <property type="project" value="InterPro"/>
</dbReference>